<dbReference type="EMBL" id="KZ305040">
    <property type="protein sequence ID" value="PIA41202.1"/>
    <property type="molecule type" value="Genomic_DNA"/>
</dbReference>
<keyword evidence="2" id="KW-1185">Reference proteome</keyword>
<evidence type="ECO:0000313" key="1">
    <source>
        <dbReference type="EMBL" id="PIA41202.1"/>
    </source>
</evidence>
<dbReference type="OrthoDB" id="10514938at2759"/>
<accession>A0A2G5DCK0</accession>
<protein>
    <submittedName>
        <fullName evidence="1">Uncharacterized protein</fullName>
    </submittedName>
</protein>
<sequence length="122" mass="13882">MAAARNMISKSTTRFLVSASSSILLRPTTQFLDLPSSSSRRLFCCMPSNDPTLLKSGDWAPRVVSGRSVTLDFLHKFDIGRWIVRFKPPNFPKKHYQDKELFDLYVKAITPVVGRPRLTQKP</sequence>
<dbReference type="InParanoid" id="A0A2G5DCK0"/>
<proteinExistence type="predicted"/>
<dbReference type="AlphaFoldDB" id="A0A2G5DCK0"/>
<evidence type="ECO:0000313" key="2">
    <source>
        <dbReference type="Proteomes" id="UP000230069"/>
    </source>
</evidence>
<name>A0A2G5DCK0_AQUCA</name>
<dbReference type="Proteomes" id="UP000230069">
    <property type="component" value="Unassembled WGS sequence"/>
</dbReference>
<organism evidence="1 2">
    <name type="scientific">Aquilegia coerulea</name>
    <name type="common">Rocky mountain columbine</name>
    <dbReference type="NCBI Taxonomy" id="218851"/>
    <lineage>
        <taxon>Eukaryota</taxon>
        <taxon>Viridiplantae</taxon>
        <taxon>Streptophyta</taxon>
        <taxon>Embryophyta</taxon>
        <taxon>Tracheophyta</taxon>
        <taxon>Spermatophyta</taxon>
        <taxon>Magnoliopsida</taxon>
        <taxon>Ranunculales</taxon>
        <taxon>Ranunculaceae</taxon>
        <taxon>Thalictroideae</taxon>
        <taxon>Aquilegia</taxon>
    </lineage>
</organism>
<gene>
    <name evidence="1" type="ORF">AQUCO_02300183v1</name>
</gene>
<reference evidence="1 2" key="1">
    <citation type="submission" date="2017-09" db="EMBL/GenBank/DDBJ databases">
        <title>WGS assembly of Aquilegia coerulea Goldsmith.</title>
        <authorList>
            <person name="Hodges S."/>
            <person name="Kramer E."/>
            <person name="Nordborg M."/>
            <person name="Tomkins J."/>
            <person name="Borevitz J."/>
            <person name="Derieg N."/>
            <person name="Yan J."/>
            <person name="Mihaltcheva S."/>
            <person name="Hayes R.D."/>
            <person name="Rokhsar D."/>
        </authorList>
    </citation>
    <scope>NUCLEOTIDE SEQUENCE [LARGE SCALE GENOMIC DNA]</scope>
    <source>
        <strain evidence="2">cv. Goldsmith</strain>
    </source>
</reference>